<dbReference type="EMBL" id="AWSO01000134">
    <property type="protein sequence ID" value="ESK94495.1"/>
    <property type="molecule type" value="Genomic_DNA"/>
</dbReference>
<name>V2XPL8_MONRO</name>
<feature type="region of interest" description="Disordered" evidence="1">
    <location>
        <begin position="144"/>
        <end position="166"/>
    </location>
</feature>
<dbReference type="AlphaFoldDB" id="V2XPL8"/>
<reference evidence="2 3" key="1">
    <citation type="journal article" date="2014" name="BMC Genomics">
        <title>Genome and secretome analysis of the hemibiotrophic fungal pathogen, Moniliophthora roreri, which causes frosty pod rot disease of cacao: mechanisms of the biotrophic and necrotrophic phases.</title>
        <authorList>
            <person name="Meinhardt L.W."/>
            <person name="Costa G.G.L."/>
            <person name="Thomazella D.P.T."/>
            <person name="Teixeira P.J.P.L."/>
            <person name="Carazzolle M.F."/>
            <person name="Schuster S.C."/>
            <person name="Carlson J.E."/>
            <person name="Guiltinan M.J."/>
            <person name="Mieczkowski P."/>
            <person name="Farmer A."/>
            <person name="Ramaraj T."/>
            <person name="Crozier J."/>
            <person name="Davis R.E."/>
            <person name="Shao J."/>
            <person name="Melnick R.L."/>
            <person name="Pereira G.A.G."/>
            <person name="Bailey B.A."/>
        </authorList>
    </citation>
    <scope>NUCLEOTIDE SEQUENCE [LARGE SCALE GENOMIC DNA]</scope>
    <source>
        <strain evidence="2 3">MCA 2997</strain>
    </source>
</reference>
<gene>
    <name evidence="2" type="ORF">Moror_8038</name>
</gene>
<evidence type="ECO:0000313" key="2">
    <source>
        <dbReference type="EMBL" id="ESK94495.1"/>
    </source>
</evidence>
<feature type="non-terminal residue" evidence="2">
    <location>
        <position position="1"/>
    </location>
</feature>
<comment type="caution">
    <text evidence="2">The sequence shown here is derived from an EMBL/GenBank/DDBJ whole genome shotgun (WGS) entry which is preliminary data.</text>
</comment>
<evidence type="ECO:0000313" key="3">
    <source>
        <dbReference type="Proteomes" id="UP000017559"/>
    </source>
</evidence>
<proteinExistence type="predicted"/>
<evidence type="ECO:0000256" key="1">
    <source>
        <dbReference type="SAM" id="MobiDB-lite"/>
    </source>
</evidence>
<keyword evidence="3" id="KW-1185">Reference proteome</keyword>
<dbReference type="HOGENOM" id="CLU_1075861_0_0_1"/>
<feature type="compositionally biased region" description="Polar residues" evidence="1">
    <location>
        <begin position="151"/>
        <end position="166"/>
    </location>
</feature>
<dbReference type="Proteomes" id="UP000017559">
    <property type="component" value="Unassembled WGS sequence"/>
</dbReference>
<protein>
    <submittedName>
        <fullName evidence="2">Uncharacterized protein</fullName>
    </submittedName>
</protein>
<accession>V2XPL8</accession>
<dbReference type="KEGG" id="mrr:Moror_8038"/>
<sequence length="259" mass="27944">REIRVIGALQKTTLGPTVAFSVDDCAPFSQETQLNSPDGDTVGNIFFSCILNDSGNHTLRTIIIHSPDRPFLLDAIELHGPIDSPDTVDPVTLSISSAEYTQTTPTHDTSATDMRAKTIDTGVILGGINLVLVFRLERKVEQLHSRKAAGQNPTLPRTSSTEPVSSNVVAARQRIALAVILEDDQGSNSSARLERLLPGPRRSIRSDNVVELSSNAATHGTRVRMAATRSPRSNMGSDAATLATYSTQTKVDTKRWVAC</sequence>
<organism evidence="2 3">
    <name type="scientific">Moniliophthora roreri (strain MCA 2997)</name>
    <name type="common">Cocoa frosty pod rot fungus</name>
    <name type="synonym">Crinipellis roreri</name>
    <dbReference type="NCBI Taxonomy" id="1381753"/>
    <lineage>
        <taxon>Eukaryota</taxon>
        <taxon>Fungi</taxon>
        <taxon>Dikarya</taxon>
        <taxon>Basidiomycota</taxon>
        <taxon>Agaricomycotina</taxon>
        <taxon>Agaricomycetes</taxon>
        <taxon>Agaricomycetidae</taxon>
        <taxon>Agaricales</taxon>
        <taxon>Marasmiineae</taxon>
        <taxon>Marasmiaceae</taxon>
        <taxon>Moniliophthora</taxon>
    </lineage>
</organism>